<feature type="compositionally biased region" description="Low complexity" evidence="1">
    <location>
        <begin position="266"/>
        <end position="283"/>
    </location>
</feature>
<name>A0A4Y3L165_9CELL</name>
<keyword evidence="3" id="KW-1185">Reference proteome</keyword>
<evidence type="ECO:0000256" key="1">
    <source>
        <dbReference type="SAM" id="MobiDB-lite"/>
    </source>
</evidence>
<evidence type="ECO:0000313" key="2">
    <source>
        <dbReference type="EMBL" id="GEA89897.1"/>
    </source>
</evidence>
<dbReference type="SUPFAM" id="SSF46785">
    <property type="entry name" value="Winged helix' DNA-binding domain"/>
    <property type="match status" value="1"/>
</dbReference>
<dbReference type="EMBL" id="BJLR01000037">
    <property type="protein sequence ID" value="GEA89897.1"/>
    <property type="molecule type" value="Genomic_DNA"/>
</dbReference>
<proteinExistence type="predicted"/>
<dbReference type="Pfam" id="PF12840">
    <property type="entry name" value="HTH_20"/>
    <property type="match status" value="1"/>
</dbReference>
<dbReference type="CDD" id="cd00090">
    <property type="entry name" value="HTH_ARSR"/>
    <property type="match status" value="1"/>
</dbReference>
<organism evidence="2 3">
    <name type="scientific">Cellulomonas cellasea</name>
    <dbReference type="NCBI Taxonomy" id="43670"/>
    <lineage>
        <taxon>Bacteria</taxon>
        <taxon>Bacillati</taxon>
        <taxon>Actinomycetota</taxon>
        <taxon>Actinomycetes</taxon>
        <taxon>Micrococcales</taxon>
        <taxon>Cellulomonadaceae</taxon>
        <taxon>Cellulomonas</taxon>
    </lineage>
</organism>
<dbReference type="InterPro" id="IPR036390">
    <property type="entry name" value="WH_DNA-bd_sf"/>
</dbReference>
<dbReference type="RefSeq" id="WP_141372853.1">
    <property type="nucleotide sequence ID" value="NZ_BJLR01000037.1"/>
</dbReference>
<protein>
    <submittedName>
        <fullName evidence="2">Transcriptional regulator</fullName>
    </submittedName>
</protein>
<gene>
    <name evidence="2" type="ORF">CCE01nite_38460</name>
</gene>
<reference evidence="2" key="1">
    <citation type="submission" date="2019-06" db="EMBL/GenBank/DDBJ databases">
        <title>Whole genome shotgun sequence of Cellulomonas cellasea NBRC 3753.</title>
        <authorList>
            <person name="Hosoyama A."/>
            <person name="Uohara A."/>
            <person name="Ohji S."/>
            <person name="Ichikawa N."/>
        </authorList>
    </citation>
    <scope>NUCLEOTIDE SEQUENCE [LARGE SCALE GENOMIC DNA]</scope>
    <source>
        <strain evidence="2">NBRC 3753</strain>
    </source>
</reference>
<dbReference type="Proteomes" id="UP000317046">
    <property type="component" value="Unassembled WGS sequence"/>
</dbReference>
<evidence type="ECO:0000313" key="3">
    <source>
        <dbReference type="Proteomes" id="UP000317046"/>
    </source>
</evidence>
<feature type="region of interest" description="Disordered" evidence="1">
    <location>
        <begin position="255"/>
        <end position="283"/>
    </location>
</feature>
<dbReference type="InterPro" id="IPR011991">
    <property type="entry name" value="ArsR-like_HTH"/>
</dbReference>
<sequence>MVDRRASAYRVLASDKRVAMLHLLQRTGGPMTVDTLAGEVGLHVNTAREHLDQLVASGFVAREPELRRTRGRPRILYRSLERAAAVTTDAWAREQLVHVLVAGYGRRLGSAESAAETAGRAWGATLAPSIRPDEGSADDRWPGSDVPRCADFVVEETAQAVAAPVEQVQLAALEQHLEDLGFAPDACTDGLEVQLNRCPFVDLARDRPEVVCSVHLGLSRGVLAQQDGPLVADRLERVAGAQRCVLHLSRRAAAESEEPTAAQRIAEPGAPEAPAATAVPAGA</sequence>
<dbReference type="InterPro" id="IPR036388">
    <property type="entry name" value="WH-like_DNA-bd_sf"/>
</dbReference>
<dbReference type="Gene3D" id="1.10.10.10">
    <property type="entry name" value="Winged helix-like DNA-binding domain superfamily/Winged helix DNA-binding domain"/>
    <property type="match status" value="1"/>
</dbReference>
<dbReference type="AlphaFoldDB" id="A0A4Y3L165"/>
<accession>A0A4Y3L165</accession>
<comment type="caution">
    <text evidence="2">The sequence shown here is derived from an EMBL/GenBank/DDBJ whole genome shotgun (WGS) entry which is preliminary data.</text>
</comment>